<dbReference type="Gene3D" id="3.10.105.10">
    <property type="entry name" value="Dipeptide-binding Protein, Domain 3"/>
    <property type="match status" value="1"/>
</dbReference>
<organism evidence="5 6">
    <name type="scientific">Roseomonas elaeocarpi</name>
    <dbReference type="NCBI Taxonomy" id="907779"/>
    <lineage>
        <taxon>Bacteria</taxon>
        <taxon>Pseudomonadati</taxon>
        <taxon>Pseudomonadota</taxon>
        <taxon>Alphaproteobacteria</taxon>
        <taxon>Acetobacterales</taxon>
        <taxon>Roseomonadaceae</taxon>
        <taxon>Roseomonas</taxon>
    </lineage>
</organism>
<dbReference type="CDD" id="cd08502">
    <property type="entry name" value="PBP2_NikA_DppA_OppA_like_16"/>
    <property type="match status" value="1"/>
</dbReference>
<dbReference type="Gene3D" id="3.40.190.10">
    <property type="entry name" value="Periplasmic binding protein-like II"/>
    <property type="match status" value="1"/>
</dbReference>
<evidence type="ECO:0000256" key="1">
    <source>
        <dbReference type="ARBA" id="ARBA00004418"/>
    </source>
</evidence>
<proteinExistence type="inferred from homology"/>
<keyword evidence="3" id="KW-0732">Signal</keyword>
<evidence type="ECO:0000259" key="4">
    <source>
        <dbReference type="Pfam" id="PF00496"/>
    </source>
</evidence>
<dbReference type="PANTHER" id="PTHR30290:SF38">
    <property type="entry name" value="D,D-DIPEPTIDE-BINDING PERIPLASMIC PROTEIN DDPA-RELATED"/>
    <property type="match status" value="1"/>
</dbReference>
<gene>
    <name evidence="5" type="ORF">ACFFGY_21905</name>
</gene>
<evidence type="ECO:0000313" key="5">
    <source>
        <dbReference type="EMBL" id="MFC0410908.1"/>
    </source>
</evidence>
<dbReference type="InterPro" id="IPR006311">
    <property type="entry name" value="TAT_signal"/>
</dbReference>
<dbReference type="EMBL" id="JBHLUN010000021">
    <property type="protein sequence ID" value="MFC0410908.1"/>
    <property type="molecule type" value="Genomic_DNA"/>
</dbReference>
<dbReference type="InterPro" id="IPR000914">
    <property type="entry name" value="SBP_5_dom"/>
</dbReference>
<protein>
    <submittedName>
        <fullName evidence="5">ABC transporter substrate-binding protein</fullName>
    </submittedName>
</protein>
<accession>A0ABV6K295</accession>
<dbReference type="PANTHER" id="PTHR30290">
    <property type="entry name" value="PERIPLASMIC BINDING COMPONENT OF ABC TRANSPORTER"/>
    <property type="match status" value="1"/>
</dbReference>
<sequence>MLRRDLLAGVAAIGAAVGAGRPVLAQAPAAPPAAPAATGTAPAAPAAPRVLKFIPQADLAVADPIVTTAYVSRHHGYLVWDTLYGYDEDYKPQPQMAEGHKVEEDGKRVTITLREGLKWHDNKPVTAADCVASIRRWSARDALGGALMAATEELSAPDEKTILFRLKKPFPLIFDALGKPATPVCFMMPERLAKTDPATPIKEMIGSGPFRWEAAERVPGSRIVYSRFEGYVPRKDGTTSWTAGPKVAKFDRIEWTVIPDGATASNALIGGEMDWWEQPTPDLQPALRQDRNVVVEIPDPTGLCALARFNFLHPPFNNPAIRKALLGAVSQADYMTAVIGDDRSLWRENVGFFPPDTPMASDAGMEAITSKPDYDKVKADLKAAGYKGEKITLIAASDFPSLNALAQVGADMFKKCGMEVEFISTDWGSVVQRRASREAPAKGGWSVFFTFFAGLDIFNPAVSQALRGTGDKAWFGWPTMPKLEELRNAWLDAPDLDTQKKLAAEVQKQAFEDVPYLPLGQYFQATGYRRNLSGVLKGMPLFWNVERTA</sequence>
<dbReference type="PROSITE" id="PS51318">
    <property type="entry name" value="TAT"/>
    <property type="match status" value="1"/>
</dbReference>
<dbReference type="Pfam" id="PF00496">
    <property type="entry name" value="SBP_bac_5"/>
    <property type="match status" value="1"/>
</dbReference>
<dbReference type="RefSeq" id="WP_377046666.1">
    <property type="nucleotide sequence ID" value="NZ_JBHLUN010000021.1"/>
</dbReference>
<evidence type="ECO:0000256" key="2">
    <source>
        <dbReference type="ARBA" id="ARBA00005695"/>
    </source>
</evidence>
<comment type="similarity">
    <text evidence="2">Belongs to the bacterial solute-binding protein 5 family.</text>
</comment>
<reference evidence="5 6" key="1">
    <citation type="submission" date="2024-09" db="EMBL/GenBank/DDBJ databases">
        <authorList>
            <person name="Sun Q."/>
            <person name="Mori K."/>
        </authorList>
    </citation>
    <scope>NUCLEOTIDE SEQUENCE [LARGE SCALE GENOMIC DNA]</scope>
    <source>
        <strain evidence="5 6">TBRC 5777</strain>
    </source>
</reference>
<dbReference type="SUPFAM" id="SSF53850">
    <property type="entry name" value="Periplasmic binding protein-like II"/>
    <property type="match status" value="1"/>
</dbReference>
<feature type="domain" description="Solute-binding protein family 5" evidence="4">
    <location>
        <begin position="91"/>
        <end position="437"/>
    </location>
</feature>
<evidence type="ECO:0000256" key="3">
    <source>
        <dbReference type="ARBA" id="ARBA00022729"/>
    </source>
</evidence>
<dbReference type="Proteomes" id="UP001589865">
    <property type="component" value="Unassembled WGS sequence"/>
</dbReference>
<dbReference type="InterPro" id="IPR039424">
    <property type="entry name" value="SBP_5"/>
</dbReference>
<comment type="subcellular location">
    <subcellularLocation>
        <location evidence="1">Periplasm</location>
    </subcellularLocation>
</comment>
<evidence type="ECO:0000313" key="6">
    <source>
        <dbReference type="Proteomes" id="UP001589865"/>
    </source>
</evidence>
<keyword evidence="6" id="KW-1185">Reference proteome</keyword>
<dbReference type="PIRSF" id="PIRSF002741">
    <property type="entry name" value="MppA"/>
    <property type="match status" value="1"/>
</dbReference>
<comment type="caution">
    <text evidence="5">The sequence shown here is derived from an EMBL/GenBank/DDBJ whole genome shotgun (WGS) entry which is preliminary data.</text>
</comment>
<dbReference type="InterPro" id="IPR030678">
    <property type="entry name" value="Peptide/Ni-bd"/>
</dbReference>
<name>A0ABV6K295_9PROT</name>